<gene>
    <name evidence="3" type="ORF">CCO02nite_15030</name>
</gene>
<name>A0A511JA30_9CELL</name>
<feature type="domain" description="YCII-related" evidence="2">
    <location>
        <begin position="1"/>
        <end position="109"/>
    </location>
</feature>
<dbReference type="Gene3D" id="3.30.70.1060">
    <property type="entry name" value="Dimeric alpha+beta barrel"/>
    <property type="match status" value="1"/>
</dbReference>
<dbReference type="SUPFAM" id="SSF54909">
    <property type="entry name" value="Dimeric alpha+beta barrel"/>
    <property type="match status" value="1"/>
</dbReference>
<dbReference type="PANTHER" id="PTHR35174">
    <property type="entry name" value="BLL7171 PROTEIN-RELATED"/>
    <property type="match status" value="1"/>
</dbReference>
<sequence length="111" mass="12036">MEHVMFVIDHDEAQAEPTGELLAQHVAWLESVEGVRVFGARLRLPSDATVVRRRGDEVLVTAGPFAETTEWIGGFDVLEVPTSDDAIVIAARHPGAADGCVEVRAAWPFEA</sequence>
<keyword evidence="4" id="KW-1185">Reference proteome</keyword>
<dbReference type="RefSeq" id="WP_146842506.1">
    <property type="nucleotide sequence ID" value="NZ_BJWG01000005.1"/>
</dbReference>
<organism evidence="3 4">
    <name type="scientific">Cellulomonas composti</name>
    <dbReference type="NCBI Taxonomy" id="266130"/>
    <lineage>
        <taxon>Bacteria</taxon>
        <taxon>Bacillati</taxon>
        <taxon>Actinomycetota</taxon>
        <taxon>Actinomycetes</taxon>
        <taxon>Micrococcales</taxon>
        <taxon>Cellulomonadaceae</taxon>
        <taxon>Cellulomonas</taxon>
    </lineage>
</organism>
<comment type="caution">
    <text evidence="3">The sequence shown here is derived from an EMBL/GenBank/DDBJ whole genome shotgun (WGS) entry which is preliminary data.</text>
</comment>
<dbReference type="AlphaFoldDB" id="A0A511JA30"/>
<evidence type="ECO:0000256" key="1">
    <source>
        <dbReference type="ARBA" id="ARBA00007689"/>
    </source>
</evidence>
<dbReference type="EMBL" id="BJWG01000005">
    <property type="protein sequence ID" value="GEL94845.1"/>
    <property type="molecule type" value="Genomic_DNA"/>
</dbReference>
<accession>A0A511JA30</accession>
<dbReference type="Proteomes" id="UP000321720">
    <property type="component" value="Unassembled WGS sequence"/>
</dbReference>
<evidence type="ECO:0000313" key="3">
    <source>
        <dbReference type="EMBL" id="GEL94845.1"/>
    </source>
</evidence>
<reference evidence="3 4" key="1">
    <citation type="submission" date="2019-07" db="EMBL/GenBank/DDBJ databases">
        <title>Whole genome shotgun sequence of Cellulomonas composti NBRC 100758.</title>
        <authorList>
            <person name="Hosoyama A."/>
            <person name="Uohara A."/>
            <person name="Ohji S."/>
            <person name="Ichikawa N."/>
        </authorList>
    </citation>
    <scope>NUCLEOTIDE SEQUENCE [LARGE SCALE GENOMIC DNA]</scope>
    <source>
        <strain evidence="3 4">NBRC 100758</strain>
    </source>
</reference>
<dbReference type="InterPro" id="IPR005545">
    <property type="entry name" value="YCII"/>
</dbReference>
<protein>
    <recommendedName>
        <fullName evidence="2">YCII-related domain-containing protein</fullName>
    </recommendedName>
</protein>
<proteinExistence type="inferred from homology"/>
<dbReference type="PANTHER" id="PTHR35174:SF3">
    <property type="entry name" value="BLL7171 PROTEIN"/>
    <property type="match status" value="1"/>
</dbReference>
<dbReference type="Pfam" id="PF03795">
    <property type="entry name" value="YCII"/>
    <property type="match status" value="1"/>
</dbReference>
<dbReference type="OrthoDB" id="668782at2"/>
<comment type="similarity">
    <text evidence="1">Belongs to the YciI family.</text>
</comment>
<evidence type="ECO:0000313" key="4">
    <source>
        <dbReference type="Proteomes" id="UP000321720"/>
    </source>
</evidence>
<dbReference type="InterPro" id="IPR011008">
    <property type="entry name" value="Dimeric_a/b-barrel"/>
</dbReference>
<evidence type="ECO:0000259" key="2">
    <source>
        <dbReference type="Pfam" id="PF03795"/>
    </source>
</evidence>